<accession>A0A4V2PIQ8</accession>
<evidence type="ECO:0000256" key="11">
    <source>
        <dbReference type="ARBA" id="ARBA00023211"/>
    </source>
</evidence>
<dbReference type="InterPro" id="IPR008988">
    <property type="entry name" value="Transcriptional_repressor_C"/>
</dbReference>
<evidence type="ECO:0000256" key="10">
    <source>
        <dbReference type="ARBA" id="ARBA00023163"/>
    </source>
</evidence>
<gene>
    <name evidence="14" type="ORF">EV378_0934</name>
</gene>
<evidence type="ECO:0000256" key="8">
    <source>
        <dbReference type="ARBA" id="ARBA00023125"/>
    </source>
</evidence>
<dbReference type="GO" id="GO:0003700">
    <property type="term" value="F:DNA-binding transcription factor activity"/>
    <property type="evidence" value="ECO:0007669"/>
    <property type="project" value="InterPro"/>
</dbReference>
<comment type="caution">
    <text evidence="14">The sequence shown here is derived from an EMBL/GenBank/DDBJ whole genome shotgun (WGS) entry which is preliminary data.</text>
</comment>
<keyword evidence="10" id="KW-0804">Transcription</keyword>
<feature type="domain" description="HTH dtxR-type" evidence="13">
    <location>
        <begin position="1"/>
        <end position="65"/>
    </location>
</feature>
<dbReference type="Pfam" id="PF02742">
    <property type="entry name" value="Fe_dep_repr_C"/>
    <property type="match status" value="1"/>
</dbReference>
<keyword evidence="11" id="KW-0464">Manganese</keyword>
<proteinExistence type="inferred from homology"/>
<dbReference type="PANTHER" id="PTHR33238">
    <property type="entry name" value="IRON (METAL) DEPENDENT REPRESSOR, DTXR FAMILY"/>
    <property type="match status" value="1"/>
</dbReference>
<evidence type="ECO:0000256" key="6">
    <source>
        <dbReference type="ARBA" id="ARBA00023004"/>
    </source>
</evidence>
<keyword evidence="4" id="KW-0963">Cytoplasm</keyword>
<evidence type="ECO:0000259" key="13">
    <source>
        <dbReference type="PROSITE" id="PS50944"/>
    </source>
</evidence>
<dbReference type="PANTHER" id="PTHR33238:SF11">
    <property type="entry name" value="TRANSCRIPTIONAL REGULATOR MNTR"/>
    <property type="match status" value="1"/>
</dbReference>
<dbReference type="InterPro" id="IPR001367">
    <property type="entry name" value="Fe_dep_repressor"/>
</dbReference>
<evidence type="ECO:0000256" key="3">
    <source>
        <dbReference type="ARBA" id="ARBA00011738"/>
    </source>
</evidence>
<evidence type="ECO:0000256" key="2">
    <source>
        <dbReference type="ARBA" id="ARBA00007871"/>
    </source>
</evidence>
<dbReference type="GO" id="GO:0005737">
    <property type="term" value="C:cytoplasm"/>
    <property type="evidence" value="ECO:0007669"/>
    <property type="project" value="UniProtKB-SubCell"/>
</dbReference>
<dbReference type="InterPro" id="IPR022689">
    <property type="entry name" value="Iron_dep_repressor"/>
</dbReference>
<comment type="subunit">
    <text evidence="3">Homodimer.</text>
</comment>
<organism evidence="14 15">
    <name type="scientific">Pseudonocardia endophytica</name>
    <dbReference type="NCBI Taxonomy" id="401976"/>
    <lineage>
        <taxon>Bacteria</taxon>
        <taxon>Bacillati</taxon>
        <taxon>Actinomycetota</taxon>
        <taxon>Actinomycetes</taxon>
        <taxon>Pseudonocardiales</taxon>
        <taxon>Pseudonocardiaceae</taxon>
        <taxon>Pseudonocardia</taxon>
    </lineage>
</organism>
<dbReference type="SUPFAM" id="SSF46785">
    <property type="entry name" value="Winged helix' DNA-binding domain"/>
    <property type="match status" value="1"/>
</dbReference>
<dbReference type="Pfam" id="PF01325">
    <property type="entry name" value="Fe_dep_repress"/>
    <property type="match status" value="1"/>
</dbReference>
<dbReference type="SUPFAM" id="SSF47979">
    <property type="entry name" value="Iron-dependent repressor protein, dimerization domain"/>
    <property type="match status" value="1"/>
</dbReference>
<dbReference type="GO" id="GO:0003677">
    <property type="term" value="F:DNA binding"/>
    <property type="evidence" value="ECO:0007669"/>
    <property type="project" value="UniProtKB-KW"/>
</dbReference>
<dbReference type="SMART" id="SM00347">
    <property type="entry name" value="HTH_MARR"/>
    <property type="match status" value="1"/>
</dbReference>
<evidence type="ECO:0000313" key="15">
    <source>
        <dbReference type="Proteomes" id="UP000295560"/>
    </source>
</evidence>
<keyword evidence="7" id="KW-0805">Transcription regulation</keyword>
<name>A0A4V2PIQ8_PSEEN</name>
<evidence type="ECO:0000256" key="7">
    <source>
        <dbReference type="ARBA" id="ARBA00023015"/>
    </source>
</evidence>
<reference evidence="14 15" key="1">
    <citation type="submission" date="2019-03" db="EMBL/GenBank/DDBJ databases">
        <title>Sequencing the genomes of 1000 actinobacteria strains.</title>
        <authorList>
            <person name="Klenk H.-P."/>
        </authorList>
    </citation>
    <scope>NUCLEOTIDE SEQUENCE [LARGE SCALE GENOMIC DNA]</scope>
    <source>
        <strain evidence="14 15">DSM 44969</strain>
    </source>
</reference>
<dbReference type="EMBL" id="SMFZ01000001">
    <property type="protein sequence ID" value="TCK25136.1"/>
    <property type="molecule type" value="Genomic_DNA"/>
</dbReference>
<keyword evidence="5" id="KW-0678">Repressor</keyword>
<evidence type="ECO:0000256" key="9">
    <source>
        <dbReference type="ARBA" id="ARBA00023159"/>
    </source>
</evidence>
<dbReference type="GO" id="GO:0045892">
    <property type="term" value="P:negative regulation of DNA-templated transcription"/>
    <property type="evidence" value="ECO:0007669"/>
    <property type="project" value="TreeGrafter"/>
</dbReference>
<dbReference type="Gene3D" id="1.10.60.10">
    <property type="entry name" value="Iron dependent repressor, metal binding and dimerisation domain"/>
    <property type="match status" value="1"/>
</dbReference>
<dbReference type="InterPro" id="IPR022687">
    <property type="entry name" value="HTH_DTXR"/>
</dbReference>
<dbReference type="GO" id="GO:0046983">
    <property type="term" value="F:protein dimerization activity"/>
    <property type="evidence" value="ECO:0007669"/>
    <property type="project" value="InterPro"/>
</dbReference>
<dbReference type="InterPro" id="IPR050536">
    <property type="entry name" value="DtxR_MntR_Metal-Reg"/>
</dbReference>
<evidence type="ECO:0000256" key="12">
    <source>
        <dbReference type="ARBA" id="ARBA00032593"/>
    </source>
</evidence>
<dbReference type="RefSeq" id="WP_207908577.1">
    <property type="nucleotide sequence ID" value="NZ_SMFZ01000001.1"/>
</dbReference>
<comment type="similarity">
    <text evidence="2">Belongs to the DtxR/MntR family.</text>
</comment>
<dbReference type="SUPFAM" id="SSF50037">
    <property type="entry name" value="C-terminal domain of transcriptional repressors"/>
    <property type="match status" value="1"/>
</dbReference>
<evidence type="ECO:0000313" key="14">
    <source>
        <dbReference type="EMBL" id="TCK25136.1"/>
    </source>
</evidence>
<dbReference type="GO" id="GO:0046914">
    <property type="term" value="F:transition metal ion binding"/>
    <property type="evidence" value="ECO:0007669"/>
    <property type="project" value="InterPro"/>
</dbReference>
<dbReference type="InterPro" id="IPR036421">
    <property type="entry name" value="Fe_dep_repressor_sf"/>
</dbReference>
<dbReference type="InterPro" id="IPR007167">
    <property type="entry name" value="Fe-transptr_FeoA-like"/>
</dbReference>
<protein>
    <recommendedName>
        <fullName evidence="12">Manganese transport regulator</fullName>
    </recommendedName>
</protein>
<dbReference type="InterPro" id="IPR000835">
    <property type="entry name" value="HTH_MarR-typ"/>
</dbReference>
<dbReference type="InterPro" id="IPR038157">
    <property type="entry name" value="FeoA_core_dom"/>
</dbReference>
<dbReference type="InterPro" id="IPR036390">
    <property type="entry name" value="WH_DNA-bd_sf"/>
</dbReference>
<keyword evidence="15" id="KW-1185">Reference proteome</keyword>
<evidence type="ECO:0000256" key="4">
    <source>
        <dbReference type="ARBA" id="ARBA00022490"/>
    </source>
</evidence>
<dbReference type="AlphaFoldDB" id="A0A4V2PIQ8"/>
<dbReference type="FunFam" id="1.10.60.10:FF:000004">
    <property type="entry name" value="DtxR family transcriptional regulator"/>
    <property type="match status" value="1"/>
</dbReference>
<dbReference type="SMART" id="SM00899">
    <property type="entry name" value="FeoA"/>
    <property type="match status" value="1"/>
</dbReference>
<dbReference type="Gene3D" id="1.10.10.10">
    <property type="entry name" value="Winged helix-like DNA-binding domain superfamily/Winged helix DNA-binding domain"/>
    <property type="match status" value="1"/>
</dbReference>
<dbReference type="Gene3D" id="2.30.30.90">
    <property type="match status" value="1"/>
</dbReference>
<evidence type="ECO:0000256" key="5">
    <source>
        <dbReference type="ARBA" id="ARBA00022491"/>
    </source>
</evidence>
<dbReference type="Proteomes" id="UP000295560">
    <property type="component" value="Unassembled WGS sequence"/>
</dbReference>
<dbReference type="InterPro" id="IPR036388">
    <property type="entry name" value="WH-like_DNA-bd_sf"/>
</dbReference>
<keyword evidence="9" id="KW-0010">Activator</keyword>
<keyword evidence="6" id="KW-0408">Iron</keyword>
<keyword evidence="8" id="KW-0238">DNA-binding</keyword>
<dbReference type="Pfam" id="PF04023">
    <property type="entry name" value="FeoA"/>
    <property type="match status" value="1"/>
</dbReference>
<sequence>MSTLSASNENYLKAIFDLTHRGTPVTTGALATELGVSSPSATAMLKRLEQTELVERPDARRVRLTDRGERAALQVVRRHRLLETFLTEVVGLAWDEVHAEAEQLEHALSDRLERRIDELLGHPTHDPHGDPIPGRDGAHREDWGESLAAAAVGDRFRVDRVSDRDSSALRYLGELGVRPGTELVVDDVAPFGGPVWVVIDGARHGLGTPLTHLVHGRIIENDGSTG</sequence>
<evidence type="ECO:0000256" key="1">
    <source>
        <dbReference type="ARBA" id="ARBA00004496"/>
    </source>
</evidence>
<dbReference type="SMART" id="SM00529">
    <property type="entry name" value="HTH_DTXR"/>
    <property type="match status" value="1"/>
</dbReference>
<comment type="subcellular location">
    <subcellularLocation>
        <location evidence="1">Cytoplasm</location>
    </subcellularLocation>
</comment>
<dbReference type="PROSITE" id="PS50944">
    <property type="entry name" value="HTH_DTXR"/>
    <property type="match status" value="1"/>
</dbReference>